<organism evidence="1 2">
    <name type="scientific">Naganishia adeliensis</name>
    <dbReference type="NCBI Taxonomy" id="92952"/>
    <lineage>
        <taxon>Eukaryota</taxon>
        <taxon>Fungi</taxon>
        <taxon>Dikarya</taxon>
        <taxon>Basidiomycota</taxon>
        <taxon>Agaricomycotina</taxon>
        <taxon>Tremellomycetes</taxon>
        <taxon>Filobasidiales</taxon>
        <taxon>Filobasidiaceae</taxon>
        <taxon>Naganishia</taxon>
    </lineage>
</organism>
<dbReference type="EMBL" id="JASBWS010000025">
    <property type="protein sequence ID" value="KAJ9110187.1"/>
    <property type="molecule type" value="Genomic_DNA"/>
</dbReference>
<accession>A0ACC2WGJ4</accession>
<dbReference type="Proteomes" id="UP001230649">
    <property type="component" value="Unassembled WGS sequence"/>
</dbReference>
<keyword evidence="2" id="KW-1185">Reference proteome</keyword>
<proteinExistence type="predicted"/>
<protein>
    <submittedName>
        <fullName evidence="1">Uncharacterized protein</fullName>
    </submittedName>
</protein>
<evidence type="ECO:0000313" key="2">
    <source>
        <dbReference type="Proteomes" id="UP001230649"/>
    </source>
</evidence>
<comment type="caution">
    <text evidence="1">The sequence shown here is derived from an EMBL/GenBank/DDBJ whole genome shotgun (WGS) entry which is preliminary data.</text>
</comment>
<name>A0ACC2WGJ4_9TREE</name>
<evidence type="ECO:0000313" key="1">
    <source>
        <dbReference type="EMBL" id="KAJ9110187.1"/>
    </source>
</evidence>
<gene>
    <name evidence="1" type="ORF">QFC20_003039</name>
</gene>
<reference evidence="1" key="1">
    <citation type="submission" date="2023-04" db="EMBL/GenBank/DDBJ databases">
        <title>Draft Genome sequencing of Naganishia species isolated from polar environments using Oxford Nanopore Technology.</title>
        <authorList>
            <person name="Leo P."/>
            <person name="Venkateswaran K."/>
        </authorList>
    </citation>
    <scope>NUCLEOTIDE SEQUENCE</scope>
    <source>
        <strain evidence="1">MNA-CCFEE 5262</strain>
    </source>
</reference>
<sequence length="596" mass="64974">MTDLYAATSKHLLLRQYPSAISTVHALLNDLRSRHPFIYNRPERASSTTPALLLQWESYPYSTIQALKLLCTVYVSAWSGGVTAAEVLRKTGGKRQEGPKDVKLQALAQALPPNSSSPNAILETTLALCLHTLGSTQPAHLNANKGVGPAEEPTSPILNLPPSLLLTFLLACIKISSSSEPSSRSSATPASQQEESAIPFARKLFEDWLAVLPDEALYALSQARPMRTPRKSGRQGVKAPLESSTSSLGASVSSVSGNQSDTSPSASTVLVDAPSEDDQDRSMLLQFKKDYLRLVEVYVLEVLPRQDDWDMASDFVMGDFVMGAKRKEQMLKRLHEAKAKHTASATRARRSSANLSRSSGPTSMTTLSSSAVEGEDMDTETVIGGPTAGRNASRRSSDASTERTARPYDRANRSGRGHVSIPETSGGAQDASRYLQSSSAEASVPSRSSAQAADTSASGEQGPVTPAVSRLAALRNRIVEYLDEPLSEPRPDRAESNRPQDPSRRNQRGQAAKRWNVLQIFRPKALAIIGAILAALLARRQFRRRRTQQSLQSAGTIGSTIPLWYIINAQWWRDILVFVWQKLRTMFSMGTTLTYV</sequence>